<name>F0WHJ9_9STRA</name>
<proteinExistence type="predicted"/>
<protein>
    <submittedName>
        <fullName evidence="2">Paladinlike protein putative</fullName>
    </submittedName>
</protein>
<dbReference type="InterPro" id="IPR029021">
    <property type="entry name" value="Prot-tyrosine_phosphatase-like"/>
</dbReference>
<dbReference type="SUPFAM" id="SSF103657">
    <property type="entry name" value="BAR/IMD domain-like"/>
    <property type="match status" value="1"/>
</dbReference>
<evidence type="ECO:0000256" key="1">
    <source>
        <dbReference type="SAM" id="Coils"/>
    </source>
</evidence>
<dbReference type="PANTHER" id="PTHR23339">
    <property type="entry name" value="TYROSINE SPECIFIC PROTEIN PHOSPHATASE AND DUAL SPECIFICITY PROTEIN PHOSPHATASE"/>
    <property type="match status" value="1"/>
</dbReference>
<feature type="coiled-coil region" evidence="1">
    <location>
        <begin position="165"/>
        <end position="192"/>
    </location>
</feature>
<dbReference type="EMBL" id="FR824147">
    <property type="protein sequence ID" value="CCA20737.1"/>
    <property type="molecule type" value="Genomic_DNA"/>
</dbReference>
<dbReference type="SMART" id="SM01301">
    <property type="entry name" value="PTPlike_phytase"/>
    <property type="match status" value="2"/>
</dbReference>
<dbReference type="Gene3D" id="3.90.190.10">
    <property type="entry name" value="Protein tyrosine phosphatase superfamily"/>
    <property type="match status" value="2"/>
</dbReference>
<reference evidence="2" key="2">
    <citation type="submission" date="2011-02" db="EMBL/GenBank/DDBJ databases">
        <authorList>
            <person name="MacLean D."/>
        </authorList>
    </citation>
    <scope>NUCLEOTIDE SEQUENCE</scope>
</reference>
<gene>
    <name evidence="2" type="primary">AlNc14C102G6081</name>
    <name evidence="2" type="ORF">ALNC14_068800</name>
</gene>
<dbReference type="Gene3D" id="1.20.1270.60">
    <property type="entry name" value="Arfaptin homology (AH) domain/BAR domain"/>
    <property type="match status" value="1"/>
</dbReference>
<accession>F0WHJ9</accession>
<dbReference type="InterPro" id="IPR027267">
    <property type="entry name" value="AH/BAR_dom_sf"/>
</dbReference>
<dbReference type="PROSITE" id="PS50096">
    <property type="entry name" value="IQ"/>
    <property type="match status" value="1"/>
</dbReference>
<dbReference type="HOGENOM" id="CLU_008167_0_0_1"/>
<keyword evidence="1" id="KW-0175">Coiled coil</keyword>
<dbReference type="Pfam" id="PF14566">
    <property type="entry name" value="PTPlike_phytase"/>
    <property type="match status" value="2"/>
</dbReference>
<organism evidence="2">
    <name type="scientific">Albugo laibachii Nc14</name>
    <dbReference type="NCBI Taxonomy" id="890382"/>
    <lineage>
        <taxon>Eukaryota</taxon>
        <taxon>Sar</taxon>
        <taxon>Stramenopiles</taxon>
        <taxon>Oomycota</taxon>
        <taxon>Peronosporomycetes</taxon>
        <taxon>Albuginales</taxon>
        <taxon>Albuginaceae</taxon>
        <taxon>Albugo</taxon>
    </lineage>
</organism>
<reference evidence="2" key="1">
    <citation type="journal article" date="2011" name="PLoS Biol.">
        <title>Gene gain and loss during evolution of obligate parasitism in the white rust pathogen of Arabidopsis thaliana.</title>
        <authorList>
            <person name="Kemen E."/>
            <person name="Gardiner A."/>
            <person name="Schultz-Larsen T."/>
            <person name="Kemen A.C."/>
            <person name="Balmuth A.L."/>
            <person name="Robert-Seilaniantz A."/>
            <person name="Bailey K."/>
            <person name="Holub E."/>
            <person name="Studholme D.J."/>
            <person name="Maclean D."/>
            <person name="Jones J.D."/>
        </authorList>
    </citation>
    <scope>NUCLEOTIDE SEQUENCE</scope>
</reference>
<dbReference type="InterPro" id="IPR050561">
    <property type="entry name" value="PTP"/>
</dbReference>
<dbReference type="CDD" id="cd14496">
    <property type="entry name" value="PTP_paladin"/>
    <property type="match status" value="1"/>
</dbReference>
<sequence length="1177" mass="136804">MDAFKAELGKRNHRILHRLKLKWKILHNVEDVAFVQERQNCLLAIKRMQILHSQLTNFTDNLLQLGIAIRGFASCGRSPSCPQSVPDANSEGKTDFYDAAKQLEENSYIVMDMIGDAVLQPLESRIRMMRDMLDLIQDREGVRSDYVYHEKSLARTRRTRGAQSALKQKEQLEIIQHQIEQLTHQMDYYMKEMGGSWAHQQHCIDAIFEQFDSILHEHYKAAGDILTNDKHTILNPSTKFQIRFFLSCVYLQRTTFRFAMERVEHIFECIYARANEIRDSDDPERLLRELLKPVEELYTSAERAEFDMHKNFDTTTQSSNKTENLGAKLPCTDAAARIQALVRGSKERQVSLQQKIFLEQGTKVLRKYVLKRDRFPNCHVLGTTFGDIAPNFRRLDATPFYGTAQPTMDGIKLILKRVADDGFCNVVWINLREEAVIYVSGDPYTARRSAKLNENDLVPGITGHTVQVLELAMKRSLQEQLVKGEGHFEYWHEVGMYQNELVGMDAVMESQVQTLPEIYKLDEVVTADPRLLSVQYYRIPIERENAPEHSDVEKIMQLIHSSNDTTEGTRTAFVFNCQMGKRRTTTAMVLGTLIWQGMQLTAEDISSRMNSENTFDSHPCNGNFNAIRELVAKLIYGVEAKWWVDTTIDQCAATCNLRSVIHEYHEMSTAEPKPAKRSYYLHHALSFLERYFYMIVFGAYILSHTTPFQAELDTEEHEYLRTGSTSFSKWLQGRPNLFRLLDDLGGVKYKSDKVLEKCVLKLDHFPGIVRIPHRLTAQVPNFRQIANEPIFGTAQCLEDGIRDVVRYLQPNYNHAIWINLREEAVIYVRGRPFVLRQEDTILENVEFPGIEVDEITAIEAQLKEELQMRVRKANGFLLFWHEIRELVSEETIEHVNPDSEIKTLREIYQEVAMESDFDLKYARIPVSDETAPEEKDLDDLVRLVMPSFLRELNSSDEKDITSGKDRRTAVICNCQMGRGRTTAAIVCVYMIRLVLEDHYKVTTTILRLLERAAEGSNESKIQDKQSTRDNGYVIIKKLVQTLDNGEQSLRLVDYCVNECDQMQNLRDCISQCYEMAMDRELSFGKHDFYMRRAVNYLERYFYLICFASYLLEERVHNFQRILFVTWMNTRYHSAIYALLDNLGFGEDDLSETHDTESHVSSMRWRWRRKRKLVSRLE</sequence>
<evidence type="ECO:0000313" key="2">
    <source>
        <dbReference type="EMBL" id="CCA20737.1"/>
    </source>
</evidence>
<dbReference type="SUPFAM" id="SSF52799">
    <property type="entry name" value="(Phosphotyrosine protein) phosphatases II"/>
    <property type="match status" value="2"/>
</dbReference>
<dbReference type="AlphaFoldDB" id="F0WHJ9"/>